<dbReference type="RefSeq" id="WP_185084196.1">
    <property type="nucleotide sequence ID" value="NZ_JACHJB010000001.1"/>
</dbReference>
<protein>
    <submittedName>
        <fullName evidence="3">Uncharacterized protein</fullName>
    </submittedName>
</protein>
<evidence type="ECO:0000256" key="2">
    <source>
        <dbReference type="SAM" id="Phobius"/>
    </source>
</evidence>
<keyword evidence="2" id="KW-1133">Transmembrane helix</keyword>
<dbReference type="AlphaFoldDB" id="A0A7X0EZ46"/>
<comment type="caution">
    <text evidence="3">The sequence shown here is derived from an EMBL/GenBank/DDBJ whole genome shotgun (WGS) entry which is preliminary data.</text>
</comment>
<gene>
    <name evidence="3" type="ORF">FHU36_002924</name>
</gene>
<keyword evidence="2" id="KW-0472">Membrane</keyword>
<sequence length="192" mass="21807">MDMKKGRLSGALGVISGVLAILAFLGYQNYKDFDKKTSPDAGRPTAAATAPDQSASDPEKGKWDYIHLADTACYSVTVKVEGLADYSPRSPTVWPKAVSGLRARMLSRWKKVGQPDDPFSTSFGDETRKIWSDFSDANWWWSEMIRLMARGEWDDARSAYKKFKIYDDAAMRRANRLGYSNCDYDWPRFTSW</sequence>
<dbReference type="EMBL" id="JACHJB010000001">
    <property type="protein sequence ID" value="MBB6346415.1"/>
    <property type="molecule type" value="Genomic_DNA"/>
</dbReference>
<evidence type="ECO:0000313" key="4">
    <source>
        <dbReference type="Proteomes" id="UP000583800"/>
    </source>
</evidence>
<feature type="transmembrane region" description="Helical" evidence="2">
    <location>
        <begin position="6"/>
        <end position="27"/>
    </location>
</feature>
<evidence type="ECO:0000313" key="3">
    <source>
        <dbReference type="EMBL" id="MBB6346415.1"/>
    </source>
</evidence>
<proteinExistence type="predicted"/>
<keyword evidence="2" id="KW-0812">Transmembrane</keyword>
<evidence type="ECO:0000256" key="1">
    <source>
        <dbReference type="SAM" id="MobiDB-lite"/>
    </source>
</evidence>
<feature type="region of interest" description="Disordered" evidence="1">
    <location>
        <begin position="36"/>
        <end position="58"/>
    </location>
</feature>
<keyword evidence="4" id="KW-1185">Reference proteome</keyword>
<accession>A0A7X0EZ46</accession>
<dbReference type="Proteomes" id="UP000583800">
    <property type="component" value="Unassembled WGS sequence"/>
</dbReference>
<reference evidence="3 4" key="1">
    <citation type="submission" date="2020-08" db="EMBL/GenBank/DDBJ databases">
        <title>Sequencing the genomes of 1000 actinobacteria strains.</title>
        <authorList>
            <person name="Klenk H.-P."/>
        </authorList>
    </citation>
    <scope>NUCLEOTIDE SEQUENCE [LARGE SCALE GENOMIC DNA]</scope>
    <source>
        <strain evidence="3 4">DSM 45913</strain>
    </source>
</reference>
<name>A0A7X0EZ46_9ACTN</name>
<organism evidence="3 4">
    <name type="scientific">Nonomuraea muscovyensis</name>
    <dbReference type="NCBI Taxonomy" id="1124761"/>
    <lineage>
        <taxon>Bacteria</taxon>
        <taxon>Bacillati</taxon>
        <taxon>Actinomycetota</taxon>
        <taxon>Actinomycetes</taxon>
        <taxon>Streptosporangiales</taxon>
        <taxon>Streptosporangiaceae</taxon>
        <taxon>Nonomuraea</taxon>
    </lineage>
</organism>